<protein>
    <submittedName>
        <fullName evidence="3">Glycine betaine/L-proline ABC transporter substrate-binding protein ProX</fullName>
    </submittedName>
</protein>
<dbReference type="NCBIfam" id="NF008334">
    <property type="entry name" value="PRK11119.1"/>
    <property type="match status" value="1"/>
</dbReference>
<feature type="chain" id="PRO_5043043491" evidence="1">
    <location>
        <begin position="28"/>
        <end position="346"/>
    </location>
</feature>
<comment type="caution">
    <text evidence="3">The sequence shown here is derived from an EMBL/GenBank/DDBJ whole genome shotgun (WGS) entry which is preliminary data.</text>
</comment>
<name>A0AAP4D7M9_9PROT</name>
<dbReference type="EMBL" id="JARGEQ010000126">
    <property type="protein sequence ID" value="MDF1587381.1"/>
    <property type="molecule type" value="Genomic_DNA"/>
</dbReference>
<dbReference type="Gene3D" id="3.40.190.10">
    <property type="entry name" value="Periplasmic binding protein-like II"/>
    <property type="match status" value="1"/>
</dbReference>
<evidence type="ECO:0000256" key="1">
    <source>
        <dbReference type="SAM" id="SignalP"/>
    </source>
</evidence>
<evidence type="ECO:0000259" key="2">
    <source>
        <dbReference type="Pfam" id="PF04069"/>
    </source>
</evidence>
<dbReference type="RefSeq" id="WP_327789800.1">
    <property type="nucleotide sequence ID" value="NZ_JARGEQ010000126.1"/>
</dbReference>
<dbReference type="Gene3D" id="3.40.190.100">
    <property type="entry name" value="Glycine betaine-binding periplasmic protein, domain 2"/>
    <property type="match status" value="1"/>
</dbReference>
<dbReference type="InterPro" id="IPR007210">
    <property type="entry name" value="ABC_Gly_betaine_transp_sub-bd"/>
</dbReference>
<dbReference type="GO" id="GO:0022857">
    <property type="term" value="F:transmembrane transporter activity"/>
    <property type="evidence" value="ECO:0007669"/>
    <property type="project" value="InterPro"/>
</dbReference>
<organism evidence="3 4">
    <name type="scientific">Marinimicrococcus flavescens</name>
    <dbReference type="NCBI Taxonomy" id="3031815"/>
    <lineage>
        <taxon>Bacteria</taxon>
        <taxon>Pseudomonadati</taxon>
        <taxon>Pseudomonadota</taxon>
        <taxon>Alphaproteobacteria</taxon>
        <taxon>Geminicoccales</taxon>
        <taxon>Geminicoccaceae</taxon>
        <taxon>Marinimicrococcus</taxon>
    </lineage>
</organism>
<proteinExistence type="predicted"/>
<keyword evidence="4" id="KW-1185">Reference proteome</keyword>
<dbReference type="Proteomes" id="UP001301140">
    <property type="component" value="Unassembled WGS sequence"/>
</dbReference>
<feature type="domain" description="ABC-type glycine betaine transport system substrate-binding" evidence="2">
    <location>
        <begin position="35"/>
        <end position="327"/>
    </location>
</feature>
<evidence type="ECO:0000313" key="3">
    <source>
        <dbReference type="EMBL" id="MDF1587381.1"/>
    </source>
</evidence>
<dbReference type="AlphaFoldDB" id="A0AAP4D7M9"/>
<gene>
    <name evidence="3" type="primary">proX</name>
    <name evidence="3" type="ORF">PZ740_13420</name>
</gene>
<reference evidence="3 4" key="1">
    <citation type="submission" date="2023-03" db="EMBL/GenBank/DDBJ databases">
        <title>YIM 152171 draft genome.</title>
        <authorList>
            <person name="Yang Z."/>
        </authorList>
    </citation>
    <scope>NUCLEOTIDE SEQUENCE [LARGE SCALE GENOMIC DNA]</scope>
    <source>
        <strain evidence="3 4">YIM 152171</strain>
    </source>
</reference>
<sequence length="346" mass="37746">MPTHRITQRLALGAGIIALALTGAAQAADMPGEGKEIRLARPTWDTGWFPAAVYQRAMEKLGYEIDGPVTLDNPPFYSSVAQGDVDLWVNGWFPVHNTYESTFERGAEKIGYVAKGGALQGYLVDKKSAEKYGITNIADFKKPEIKEAFDVNGDGKADMVACPPGWGCEVVIAHHMDAYDLRDDINLIKASYSASMADAVARYKNGEPILFYTWTPNWTVGELAPGTDVVWIEVPEPNLPEDQKQFEDATVVPGVEGCVNDPCAMGWPANDIRPVANSEFLEANPAVRKLLEVMSIPIGAIFEQNAKMKAGEDSEEAILGHADAWIEANKDQVESWLEEARKAAGS</sequence>
<dbReference type="SUPFAM" id="SSF53850">
    <property type="entry name" value="Periplasmic binding protein-like II"/>
    <property type="match status" value="1"/>
</dbReference>
<dbReference type="CDD" id="cd13638">
    <property type="entry name" value="PBP2_EcProx_like"/>
    <property type="match status" value="1"/>
</dbReference>
<feature type="signal peptide" evidence="1">
    <location>
        <begin position="1"/>
        <end position="27"/>
    </location>
</feature>
<dbReference type="Pfam" id="PF04069">
    <property type="entry name" value="OpuAC"/>
    <property type="match status" value="1"/>
</dbReference>
<dbReference type="GO" id="GO:0043190">
    <property type="term" value="C:ATP-binding cassette (ABC) transporter complex"/>
    <property type="evidence" value="ECO:0007669"/>
    <property type="project" value="InterPro"/>
</dbReference>
<accession>A0AAP4D7M9</accession>
<keyword evidence="1" id="KW-0732">Signal</keyword>
<evidence type="ECO:0000313" key="4">
    <source>
        <dbReference type="Proteomes" id="UP001301140"/>
    </source>
</evidence>